<organism evidence="2 3">
    <name type="scientific">Jiella pacifica</name>
    <dbReference type="NCBI Taxonomy" id="2696469"/>
    <lineage>
        <taxon>Bacteria</taxon>
        <taxon>Pseudomonadati</taxon>
        <taxon>Pseudomonadota</taxon>
        <taxon>Alphaproteobacteria</taxon>
        <taxon>Hyphomicrobiales</taxon>
        <taxon>Aurantimonadaceae</taxon>
        <taxon>Jiella</taxon>
    </lineage>
</organism>
<gene>
    <name evidence="2" type="ORF">GTK09_00530</name>
</gene>
<evidence type="ECO:0008006" key="4">
    <source>
        <dbReference type="Google" id="ProtNLM"/>
    </source>
</evidence>
<dbReference type="Proteomes" id="UP000469011">
    <property type="component" value="Unassembled WGS sequence"/>
</dbReference>
<feature type="chain" id="PRO_5026668558" description="Sulfur globule protein" evidence="1">
    <location>
        <begin position="28"/>
        <end position="84"/>
    </location>
</feature>
<dbReference type="AlphaFoldDB" id="A0A6N9SVS2"/>
<name>A0A6N9SVS2_9HYPH</name>
<dbReference type="EMBL" id="JAAAMG010000001">
    <property type="protein sequence ID" value="NDW02901.1"/>
    <property type="molecule type" value="Genomic_DNA"/>
</dbReference>
<reference evidence="2 3" key="1">
    <citation type="submission" date="2020-01" db="EMBL/GenBank/DDBJ databases">
        <title>Jiella pacifica sp. nov.</title>
        <authorList>
            <person name="Xue Z."/>
            <person name="Zhu S."/>
            <person name="Chen J."/>
            <person name="Yang J."/>
        </authorList>
    </citation>
    <scope>NUCLEOTIDE SEQUENCE [LARGE SCALE GENOMIC DNA]</scope>
    <source>
        <strain evidence="2 3">40Bstr34</strain>
    </source>
</reference>
<accession>A0A6N9SVS2</accession>
<evidence type="ECO:0000313" key="2">
    <source>
        <dbReference type="EMBL" id="NDW02901.1"/>
    </source>
</evidence>
<comment type="caution">
    <text evidence="2">The sequence shown here is derived from an EMBL/GenBank/DDBJ whole genome shotgun (WGS) entry which is preliminary data.</text>
</comment>
<dbReference type="RefSeq" id="WP_163460539.1">
    <property type="nucleotide sequence ID" value="NZ_JAAAMG010000001.1"/>
</dbReference>
<proteinExistence type="predicted"/>
<sequence length="84" mass="9253">MFRKAIITLATTAVVAGASLGAAQAHGAKFGGYGHGHHGGHYKSFVVKKNVGFGHCRFVKRKVFIRYNKFGHPIYKFKVVKVCF</sequence>
<evidence type="ECO:0000313" key="3">
    <source>
        <dbReference type="Proteomes" id="UP000469011"/>
    </source>
</evidence>
<keyword evidence="3" id="KW-1185">Reference proteome</keyword>
<keyword evidence="1" id="KW-0732">Signal</keyword>
<protein>
    <recommendedName>
        <fullName evidence="4">Sulfur globule protein</fullName>
    </recommendedName>
</protein>
<feature type="signal peptide" evidence="1">
    <location>
        <begin position="1"/>
        <end position="27"/>
    </location>
</feature>
<evidence type="ECO:0000256" key="1">
    <source>
        <dbReference type="SAM" id="SignalP"/>
    </source>
</evidence>